<evidence type="ECO:0000313" key="6">
    <source>
        <dbReference type="EMBL" id="OZC10451.1"/>
    </source>
</evidence>
<dbReference type="AlphaFoldDB" id="A0A238BYX4"/>
<name>A0A238BYX4_9BILA</name>
<dbReference type="InterPro" id="IPR057066">
    <property type="entry name" value="Ig_ILCR1"/>
</dbReference>
<feature type="region of interest" description="Disordered" evidence="3">
    <location>
        <begin position="637"/>
        <end position="667"/>
    </location>
</feature>
<evidence type="ECO:0000256" key="2">
    <source>
        <dbReference type="ARBA" id="ARBA00022475"/>
    </source>
</evidence>
<dbReference type="EMBL" id="KZ269986">
    <property type="protein sequence ID" value="OZC10451.1"/>
    <property type="molecule type" value="Genomic_DNA"/>
</dbReference>
<protein>
    <recommendedName>
        <fullName evidence="5">ILCR1 Ig-like domain-containing protein</fullName>
    </recommendedName>
</protein>
<organism evidence="6 7">
    <name type="scientific">Onchocerca flexuosa</name>
    <dbReference type="NCBI Taxonomy" id="387005"/>
    <lineage>
        <taxon>Eukaryota</taxon>
        <taxon>Metazoa</taxon>
        <taxon>Ecdysozoa</taxon>
        <taxon>Nematoda</taxon>
        <taxon>Chromadorea</taxon>
        <taxon>Rhabditida</taxon>
        <taxon>Spirurina</taxon>
        <taxon>Spiruromorpha</taxon>
        <taxon>Filarioidea</taxon>
        <taxon>Onchocercidae</taxon>
        <taxon>Onchocerca</taxon>
    </lineage>
</organism>
<reference evidence="6 7" key="1">
    <citation type="submission" date="2015-12" db="EMBL/GenBank/DDBJ databases">
        <title>Draft genome of the nematode, Onchocerca flexuosa.</title>
        <authorList>
            <person name="Mitreva M."/>
        </authorList>
    </citation>
    <scope>NUCLEOTIDE SEQUENCE [LARGE SCALE GENOMIC DNA]</scope>
    <source>
        <strain evidence="6">Red Deer</strain>
    </source>
</reference>
<evidence type="ECO:0000256" key="1">
    <source>
        <dbReference type="ARBA" id="ARBA00004251"/>
    </source>
</evidence>
<keyword evidence="7" id="KW-1185">Reference proteome</keyword>
<evidence type="ECO:0000313" key="7">
    <source>
        <dbReference type="Proteomes" id="UP000242913"/>
    </source>
</evidence>
<dbReference type="InterPro" id="IPR038683">
    <property type="entry name" value="IL17RA/B_FnIII-like_1_sf"/>
</dbReference>
<keyword evidence="2" id="KW-1003">Cell membrane</keyword>
<keyword evidence="4" id="KW-1133">Transmembrane helix</keyword>
<keyword evidence="4" id="KW-0472">Membrane</keyword>
<accession>A0A238BYX4</accession>
<dbReference type="Pfam" id="PF25519">
    <property type="entry name" value="ILCR1_N"/>
    <property type="match status" value="1"/>
</dbReference>
<feature type="domain" description="ILCR1 Ig-like" evidence="5">
    <location>
        <begin position="217"/>
        <end position="340"/>
    </location>
</feature>
<dbReference type="Gene3D" id="2.60.40.2160">
    <property type="entry name" value="Interleukin-17 receptor A/B, fibronectin-III-like domain 1"/>
    <property type="match status" value="1"/>
</dbReference>
<feature type="compositionally biased region" description="Polar residues" evidence="3">
    <location>
        <begin position="650"/>
        <end position="667"/>
    </location>
</feature>
<comment type="subcellular location">
    <subcellularLocation>
        <location evidence="1">Cell membrane</location>
        <topology evidence="1">Single-pass type I membrane protein</topology>
    </subcellularLocation>
</comment>
<gene>
    <name evidence="6" type="ORF">X798_02494</name>
</gene>
<dbReference type="OrthoDB" id="5915222at2759"/>
<sequence length="667" mass="76748">MAYCINVVRFTIIIIIIVAVVVTSMNINFDPLFHHNCADYNHKDFVCTVRSVQCDDESITVNENSNNISKMTDTTIRYAHDIRVESFARVVTRYAKQTYQLSVDISWQLPPNNSTSLLLGFILEIEDSMYNRSCFYFDISNFHWNSNLIAAVPRFHFASESLFEFDEAYDIKLISLSKRKNDTMILRKHIQMPHHPDYYNDTTTEHDCKRTSNLQASRWTGGFRRILVHPIARTIQVEFVGAPPHYCFEGYEVRLKDESGLELLHSAVVPVELMYVEYIGNQTILFGEYNFTNLEVDQYFMPSVIPIERSRDGRCLCPVLSTSPYDNRMVCSCIAADWHKVRIQRIEKPLTIAPELEENNTLILHAEHNSSEYIWQLDVWDITQIERNLLDYISISILNADKVVIINSEGAYYHYRCKIQQEYYIERKEPEPLDGLFDKQIDQVLMHSSVISVRFKYTIPLFILPPLSYSLQYMVPDNIAALISNLTDSNIKNDSRILSYSSAFAKLVTAVTETSEILENDPNWFINTHWRVSRPIIIDKKNQVPIRHIMGKNIEESENIDIRKAQISIKPKILSELPDELIDGSRSAAVVSSEIILESENLTDAAEIQIVTTTDTFINDEHNVANQLDQLNKFPVIDGSKSPEKRPSSDGYTLQDSGFISGKDITN</sequence>
<evidence type="ECO:0000256" key="4">
    <source>
        <dbReference type="SAM" id="Phobius"/>
    </source>
</evidence>
<dbReference type="Gene3D" id="3.40.50.11530">
    <property type="match status" value="1"/>
</dbReference>
<dbReference type="Proteomes" id="UP000242913">
    <property type="component" value="Unassembled WGS sequence"/>
</dbReference>
<keyword evidence="4" id="KW-0812">Transmembrane</keyword>
<evidence type="ECO:0000259" key="5">
    <source>
        <dbReference type="Pfam" id="PF23608"/>
    </source>
</evidence>
<dbReference type="GO" id="GO:0005886">
    <property type="term" value="C:plasma membrane"/>
    <property type="evidence" value="ECO:0007669"/>
    <property type="project" value="UniProtKB-SubCell"/>
</dbReference>
<proteinExistence type="predicted"/>
<feature type="transmembrane region" description="Helical" evidence="4">
    <location>
        <begin position="7"/>
        <end position="27"/>
    </location>
</feature>
<evidence type="ECO:0000256" key="3">
    <source>
        <dbReference type="SAM" id="MobiDB-lite"/>
    </source>
</evidence>
<dbReference type="Pfam" id="PF23608">
    <property type="entry name" value="Ig_ILCR1"/>
    <property type="match status" value="1"/>
</dbReference>